<evidence type="ECO:0000313" key="2">
    <source>
        <dbReference type="EMBL" id="QAR30140.1"/>
    </source>
</evidence>
<protein>
    <submittedName>
        <fullName evidence="2">DUF2892 domain-containing protein</fullName>
    </submittedName>
</protein>
<feature type="transmembrane region" description="Helical" evidence="1">
    <location>
        <begin position="7"/>
        <end position="22"/>
    </location>
</feature>
<organism evidence="2 3">
    <name type="scientific">Ornithobacterium rhinotracheale</name>
    <dbReference type="NCBI Taxonomy" id="28251"/>
    <lineage>
        <taxon>Bacteria</taxon>
        <taxon>Pseudomonadati</taxon>
        <taxon>Bacteroidota</taxon>
        <taxon>Flavobacteriia</taxon>
        <taxon>Flavobacteriales</taxon>
        <taxon>Weeksellaceae</taxon>
        <taxon>Ornithobacterium</taxon>
    </lineage>
</organism>
<keyword evidence="1" id="KW-0472">Membrane</keyword>
<dbReference type="RefSeq" id="WP_128500647.1">
    <property type="nucleotide sequence ID" value="NZ_CP035107.1"/>
</dbReference>
<accession>A0A3R5WYP1</accession>
<feature type="transmembrane region" description="Helical" evidence="1">
    <location>
        <begin position="28"/>
        <end position="54"/>
    </location>
</feature>
<sequence>MNKNIKISIAVLLFLAAGYLFYNEEYGWGVIVSLLTAIPIFLYFRNEYILLAFWEMRKQNLPRAKAWLDKITSPEKQLIRKQMGYFHFMKGISTGQENLTGSVAEMRKALDYGLSFAHDRAMAKLNIAAGAMSQGRKNEAKRWLDEAKKEDKQNMLTEHIKTMGEQMKRMNIGRNMQNPNIRRRGKYF</sequence>
<dbReference type="OrthoDB" id="1119469at2"/>
<name>A0A3R5WYP1_ORNRH</name>
<evidence type="ECO:0000313" key="3">
    <source>
        <dbReference type="Proteomes" id="UP000287701"/>
    </source>
</evidence>
<dbReference type="AlphaFoldDB" id="A0A3R5WYP1"/>
<reference evidence="2 3" key="1">
    <citation type="submission" date="2019-01" db="EMBL/GenBank/DDBJ databases">
        <title>Whole Genome of Ornithobacterium rhinotracheale FARPER-174b.</title>
        <authorList>
            <person name="Tataje-Lavanda L.A."/>
            <person name="Montalvan A."/>
            <person name="Montesinos R."/>
            <person name="Zimic M."/>
            <person name="Fernandez-Sanchez M."/>
            <person name="Fernandez-Diaz M."/>
        </authorList>
    </citation>
    <scope>NUCLEOTIDE SEQUENCE [LARGE SCALE GENOMIC DNA]</scope>
    <source>
        <strain evidence="2 3">FARPER-174b</strain>
    </source>
</reference>
<proteinExistence type="predicted"/>
<dbReference type="EMBL" id="CP035107">
    <property type="protein sequence ID" value="QAR30140.1"/>
    <property type="molecule type" value="Genomic_DNA"/>
</dbReference>
<evidence type="ECO:0000256" key="1">
    <source>
        <dbReference type="SAM" id="Phobius"/>
    </source>
</evidence>
<keyword evidence="1" id="KW-1133">Transmembrane helix</keyword>
<keyword evidence="1" id="KW-0812">Transmembrane</keyword>
<dbReference type="SUPFAM" id="SSF81901">
    <property type="entry name" value="HCP-like"/>
    <property type="match status" value="1"/>
</dbReference>
<gene>
    <name evidence="2" type="ORF">EQP59_01575</name>
</gene>
<dbReference type="Proteomes" id="UP000287701">
    <property type="component" value="Chromosome"/>
</dbReference>